<name>A0A9X1YCE1_9PROT</name>
<comment type="caution">
    <text evidence="1">The sequence shown here is derived from an EMBL/GenBank/DDBJ whole genome shotgun (WGS) entry which is preliminary data.</text>
</comment>
<keyword evidence="2" id="KW-1185">Reference proteome</keyword>
<proteinExistence type="predicted"/>
<dbReference type="Proteomes" id="UP001139516">
    <property type="component" value="Unassembled WGS sequence"/>
</dbReference>
<reference evidence="1" key="1">
    <citation type="submission" date="2022-04" db="EMBL/GenBank/DDBJ databases">
        <title>Roseomonas acroporae sp. nov., isolated from coral Acropora digitifera.</title>
        <authorList>
            <person name="Sun H."/>
        </authorList>
    </citation>
    <scope>NUCLEOTIDE SEQUENCE</scope>
    <source>
        <strain evidence="1">NAR14</strain>
    </source>
</reference>
<evidence type="ECO:0000313" key="2">
    <source>
        <dbReference type="Proteomes" id="UP001139516"/>
    </source>
</evidence>
<gene>
    <name evidence="1" type="ORF">M0638_24680</name>
</gene>
<evidence type="ECO:0000313" key="1">
    <source>
        <dbReference type="EMBL" id="MCK8787566.1"/>
    </source>
</evidence>
<dbReference type="EMBL" id="JALPRX010000132">
    <property type="protein sequence ID" value="MCK8787566.1"/>
    <property type="molecule type" value="Genomic_DNA"/>
</dbReference>
<protein>
    <submittedName>
        <fullName evidence="1">Uncharacterized protein</fullName>
    </submittedName>
</protein>
<sequence>MATAEGSWLCLRCLLDRKGCGSTAAVKETATIGGNLLAVSGTTPEVVASFIVATADPCTTILTLKKSR</sequence>
<organism evidence="1 2">
    <name type="scientific">Roseomonas acroporae</name>
    <dbReference type="NCBI Taxonomy" id="2937791"/>
    <lineage>
        <taxon>Bacteria</taxon>
        <taxon>Pseudomonadati</taxon>
        <taxon>Pseudomonadota</taxon>
        <taxon>Alphaproteobacteria</taxon>
        <taxon>Acetobacterales</taxon>
        <taxon>Roseomonadaceae</taxon>
        <taxon>Roseomonas</taxon>
    </lineage>
</organism>
<accession>A0A9X1YCE1</accession>
<dbReference type="AlphaFoldDB" id="A0A9X1YCE1"/>